<evidence type="ECO:0000313" key="2">
    <source>
        <dbReference type="EMBL" id="CAY52648.1"/>
    </source>
</evidence>
<dbReference type="HOGENOM" id="CLU_1873652_0_0_6"/>
<dbReference type="KEGG" id="pfs:PFLU_5453"/>
<dbReference type="EMBL" id="OV986001">
    <property type="protein sequence ID" value="CAI2799592.1"/>
    <property type="molecule type" value="Genomic_DNA"/>
</dbReference>
<reference evidence="2" key="1">
    <citation type="journal article" date="2009" name="Genome Biol.">
        <title>Genomic and genetic analyses of diversity and plant interactions of Pseudomonas fluorescens.</title>
        <authorList>
            <person name="Silby M.W."/>
            <person name="Cerdeno-Tarraga A.M."/>
            <person name="Vernikos G.S."/>
            <person name="Giddens S.R."/>
            <person name="Jackson R.W."/>
            <person name="Preston G.M."/>
            <person name="Zhang X.X."/>
            <person name="Moon C.D."/>
            <person name="Gehrig S.M."/>
            <person name="Godfrey S.A."/>
            <person name="Knight C.G."/>
            <person name="Malone J.G."/>
            <person name="Robinson Z."/>
            <person name="Spiers A.J."/>
            <person name="Harris S."/>
            <person name="Challis G.L."/>
            <person name="Yaxley A.M."/>
            <person name="Harris D."/>
            <person name="Seeger K."/>
            <person name="Murphy L."/>
            <person name="Rutter S."/>
            <person name="Squares R."/>
            <person name="Quail M.A."/>
            <person name="Saunders E."/>
            <person name="Mavromatis K."/>
            <person name="Brettin T.S."/>
            <person name="Bentley S.D."/>
            <person name="Hothersall J."/>
            <person name="Stephens E."/>
            <person name="Thomas C.M."/>
            <person name="Parkhill J."/>
            <person name="Levy S.B."/>
            <person name="Rainey P.B."/>
            <person name="Thomson N.R."/>
        </authorList>
    </citation>
    <scope>NUCLEOTIDE SEQUENCE [LARGE SCALE GENOMIC DNA]</scope>
    <source>
        <strain evidence="2">SBW25</strain>
    </source>
</reference>
<gene>
    <name evidence="2" type="ordered locus">PFLU_5453</name>
</gene>
<evidence type="ECO:0000313" key="1">
    <source>
        <dbReference type="EMBL" id="CAI2799592.1"/>
    </source>
</evidence>
<name>C3K2Q2_PSEFS</name>
<protein>
    <submittedName>
        <fullName evidence="2">Uncharacterized protein</fullName>
    </submittedName>
</protein>
<organism evidence="2">
    <name type="scientific">Pseudomonas fluorescens (strain SBW25)</name>
    <dbReference type="NCBI Taxonomy" id="216595"/>
    <lineage>
        <taxon>Bacteria</taxon>
        <taxon>Pseudomonadati</taxon>
        <taxon>Pseudomonadota</taxon>
        <taxon>Gammaproteobacteria</taxon>
        <taxon>Pseudomonadales</taxon>
        <taxon>Pseudomonadaceae</taxon>
        <taxon>Pseudomonas</taxon>
    </lineage>
</organism>
<accession>C3K2Q2</accession>
<dbReference type="AlphaFoldDB" id="C3K2Q2"/>
<proteinExistence type="predicted"/>
<sequence>MKAEQAKLSYLGCIHSTARSATIFAISTKCITALCGAASGCPSTCDVATAHCSNSATRTQASSKLSSSLTVNGLVAADDGESEKNLSITKPLAVGDYHRPFATKRAEVAAVRRLVDRPLGTGAPEGALRTATIKCR</sequence>
<reference evidence="1" key="2">
    <citation type="submission" date="2023-10" db="EMBL/GenBank/DDBJ databases">
        <authorList>
            <person name="Fortmann-Grote C."/>
        </authorList>
    </citation>
    <scope>NUCLEOTIDE SEQUENCE</scope>
    <source>
        <strain evidence="1">SBW25</strain>
    </source>
</reference>
<dbReference type="Proteomes" id="UP001152918">
    <property type="component" value="Chromosome"/>
</dbReference>
<dbReference type="EMBL" id="AM181176">
    <property type="protein sequence ID" value="CAY52648.1"/>
    <property type="molecule type" value="Genomic_DNA"/>
</dbReference>